<dbReference type="STRING" id="230819.A0A5C3KVF7"/>
<accession>A0A5C3KVF7</accession>
<dbReference type="GO" id="GO:0005829">
    <property type="term" value="C:cytosol"/>
    <property type="evidence" value="ECO:0007669"/>
    <property type="project" value="UniProtKB-SubCell"/>
</dbReference>
<dbReference type="Gene3D" id="3.20.20.80">
    <property type="entry name" value="Glycosidases"/>
    <property type="match status" value="1"/>
</dbReference>
<dbReference type="GO" id="GO:0033925">
    <property type="term" value="F:mannosyl-glycoprotein endo-beta-N-acetylglucosaminidase activity"/>
    <property type="evidence" value="ECO:0007669"/>
    <property type="project" value="UniProtKB-EC"/>
</dbReference>
<protein>
    <recommendedName>
        <fullName evidence="1">Cytosolic endo-beta-N-acetylglucosaminidase TIM barrel domain-containing protein</fullName>
    </recommendedName>
</protein>
<dbReference type="PANTHER" id="PTHR13246:SF1">
    <property type="entry name" value="CYTOSOLIC ENDO-BETA-N-ACETYLGLUCOSAMINIDASE"/>
    <property type="match status" value="1"/>
</dbReference>
<dbReference type="InterPro" id="IPR032979">
    <property type="entry name" value="ENGase"/>
</dbReference>
<sequence length="807" mass="90089">MWIHVWDKNKSTRLHLLNHPDSVCERVMPIAGKKFHPRALPELFRTFQELDDWRAKQNSPLYPADGVVAFVPRKLRPADVAGKGKLLVSHDFKGGYVEDPFKKSYSFNWWFSTEIFNYFAHHRITIPPPEWITAAHRQGVSMLGTIIFEGGSEQDALRMIVGRLPGGTDAQTYHVDFTVPVSSYYAELFADIAKERGFDGWLLNVEISLQGGAPQARGFAAWMTILQQEVLKKVGPHGQVIWYDSVTVRGDLWWQDRLNALNLPFFLNSSGIFTNYWWYNHIPKAQVDYFARIDPNLTGQTAEPHQQIIKKTIQDIYIGVDVWGRGSHGGGGFGSYKAIEHADPQGLGLSIAFFAQGWTWETEEEKPGWTWEKFWQYDGDLWVGPAEGTIEVPDHAIRPGEAPCVHGPFKPVSSFFPTLPPPDPLDLAFYTNFSPGIGNGWFIAGKEVWTSEQGWTDMDKQTSVGDLVWPRPKAHHLSGGTAPTLTSSLNFSDTWNGGNSLQINLTVPGGAQTYGGYWIPIQSFTFTSRKKYEASIVYKVGLSGKTQFETVFELGVRSIAGENQGTIVSQKTTDLAFSWKQTTVVFEIVTPIEVGSIIVPSSIGLVIGVTTTSSTESFEFPFLVGQIAVYAHLPDQYEEFITALLWITFTPGGDKPLDGTLTWDVIVALQQPEPVTIDDPEDTRVPWNLQPTKQVWFPKYLYFNIFAKPILAGGGYGPAVWIGTTGLDGLTKKFYVYDDALPQTGGSGRRFTFEIQGLLETGELTHWYDAPTSATVGGEKRSRRASLKAALNPLRRKKSKGDISLAK</sequence>
<evidence type="ECO:0000313" key="3">
    <source>
        <dbReference type="Proteomes" id="UP000307440"/>
    </source>
</evidence>
<evidence type="ECO:0000313" key="2">
    <source>
        <dbReference type="EMBL" id="TFK24205.1"/>
    </source>
</evidence>
<proteinExistence type="predicted"/>
<feature type="domain" description="Cytosolic endo-beta-N-acetylglucosaminidase TIM barrel" evidence="1">
    <location>
        <begin position="101"/>
        <end position="441"/>
    </location>
</feature>
<dbReference type="Pfam" id="PF03644">
    <property type="entry name" value="Glyco_hydro_85"/>
    <property type="match status" value="1"/>
</dbReference>
<dbReference type="Proteomes" id="UP000307440">
    <property type="component" value="Unassembled WGS sequence"/>
</dbReference>
<dbReference type="AlphaFoldDB" id="A0A5C3KVF7"/>
<dbReference type="PANTHER" id="PTHR13246">
    <property type="entry name" value="ENDO BETA N-ACETYLGLUCOSAMINIDASE"/>
    <property type="match status" value="1"/>
</dbReference>
<keyword evidence="3" id="KW-1185">Reference proteome</keyword>
<dbReference type="InterPro" id="IPR005201">
    <property type="entry name" value="TIM_ENGase"/>
</dbReference>
<dbReference type="OrthoDB" id="284473at2759"/>
<name>A0A5C3KVF7_COPMA</name>
<gene>
    <name evidence="2" type="ORF">FA15DRAFT_641353</name>
</gene>
<organism evidence="2 3">
    <name type="scientific">Coprinopsis marcescibilis</name>
    <name type="common">Agaric fungus</name>
    <name type="synonym">Psathyrella marcescibilis</name>
    <dbReference type="NCBI Taxonomy" id="230819"/>
    <lineage>
        <taxon>Eukaryota</taxon>
        <taxon>Fungi</taxon>
        <taxon>Dikarya</taxon>
        <taxon>Basidiomycota</taxon>
        <taxon>Agaricomycotina</taxon>
        <taxon>Agaricomycetes</taxon>
        <taxon>Agaricomycetidae</taxon>
        <taxon>Agaricales</taxon>
        <taxon>Agaricineae</taxon>
        <taxon>Psathyrellaceae</taxon>
        <taxon>Coprinopsis</taxon>
    </lineage>
</organism>
<reference evidence="2 3" key="1">
    <citation type="journal article" date="2019" name="Nat. Ecol. Evol.">
        <title>Megaphylogeny resolves global patterns of mushroom evolution.</title>
        <authorList>
            <person name="Varga T."/>
            <person name="Krizsan K."/>
            <person name="Foldi C."/>
            <person name="Dima B."/>
            <person name="Sanchez-Garcia M."/>
            <person name="Sanchez-Ramirez S."/>
            <person name="Szollosi G.J."/>
            <person name="Szarkandi J.G."/>
            <person name="Papp V."/>
            <person name="Albert L."/>
            <person name="Andreopoulos W."/>
            <person name="Angelini C."/>
            <person name="Antonin V."/>
            <person name="Barry K.W."/>
            <person name="Bougher N.L."/>
            <person name="Buchanan P."/>
            <person name="Buyck B."/>
            <person name="Bense V."/>
            <person name="Catcheside P."/>
            <person name="Chovatia M."/>
            <person name="Cooper J."/>
            <person name="Damon W."/>
            <person name="Desjardin D."/>
            <person name="Finy P."/>
            <person name="Geml J."/>
            <person name="Haridas S."/>
            <person name="Hughes K."/>
            <person name="Justo A."/>
            <person name="Karasinski D."/>
            <person name="Kautmanova I."/>
            <person name="Kiss B."/>
            <person name="Kocsube S."/>
            <person name="Kotiranta H."/>
            <person name="LaButti K.M."/>
            <person name="Lechner B.E."/>
            <person name="Liimatainen K."/>
            <person name="Lipzen A."/>
            <person name="Lukacs Z."/>
            <person name="Mihaltcheva S."/>
            <person name="Morgado L.N."/>
            <person name="Niskanen T."/>
            <person name="Noordeloos M.E."/>
            <person name="Ohm R.A."/>
            <person name="Ortiz-Santana B."/>
            <person name="Ovrebo C."/>
            <person name="Racz N."/>
            <person name="Riley R."/>
            <person name="Savchenko A."/>
            <person name="Shiryaev A."/>
            <person name="Soop K."/>
            <person name="Spirin V."/>
            <person name="Szebenyi C."/>
            <person name="Tomsovsky M."/>
            <person name="Tulloss R.E."/>
            <person name="Uehling J."/>
            <person name="Grigoriev I.V."/>
            <person name="Vagvolgyi C."/>
            <person name="Papp T."/>
            <person name="Martin F.M."/>
            <person name="Miettinen O."/>
            <person name="Hibbett D.S."/>
            <person name="Nagy L.G."/>
        </authorList>
    </citation>
    <scope>NUCLEOTIDE SEQUENCE [LARGE SCALE GENOMIC DNA]</scope>
    <source>
        <strain evidence="2 3">CBS 121175</strain>
    </source>
</reference>
<dbReference type="Gene3D" id="2.60.120.260">
    <property type="entry name" value="Galactose-binding domain-like"/>
    <property type="match status" value="1"/>
</dbReference>
<evidence type="ECO:0000259" key="1">
    <source>
        <dbReference type="Pfam" id="PF03644"/>
    </source>
</evidence>
<dbReference type="EMBL" id="ML210204">
    <property type="protein sequence ID" value="TFK24205.1"/>
    <property type="molecule type" value="Genomic_DNA"/>
</dbReference>